<dbReference type="InterPro" id="IPR043519">
    <property type="entry name" value="NT_sf"/>
</dbReference>
<dbReference type="Proteomes" id="UP000740926">
    <property type="component" value="Unassembled WGS sequence"/>
</dbReference>
<dbReference type="GO" id="GO:0000820">
    <property type="term" value="P:regulation of glutamine family amino acid metabolic process"/>
    <property type="evidence" value="ECO:0007669"/>
    <property type="project" value="TreeGrafter"/>
</dbReference>
<dbReference type="InterPro" id="IPR005190">
    <property type="entry name" value="GlnE_rpt_dom"/>
</dbReference>
<dbReference type="InterPro" id="IPR023057">
    <property type="entry name" value="GlnE"/>
</dbReference>
<dbReference type="GO" id="GO:0005829">
    <property type="term" value="C:cytosol"/>
    <property type="evidence" value="ECO:0007669"/>
    <property type="project" value="TreeGrafter"/>
</dbReference>
<reference evidence="2 3" key="1">
    <citation type="journal article" date="2020" name="Microb. Genom.">
        <title>Genetic diversity of clinical and environmental Mucorales isolates obtained from an investigation of mucormycosis cases among solid organ transplant recipients.</title>
        <authorList>
            <person name="Nguyen M.H."/>
            <person name="Kaul D."/>
            <person name="Muto C."/>
            <person name="Cheng S.J."/>
            <person name="Richter R.A."/>
            <person name="Bruno V.M."/>
            <person name="Liu G."/>
            <person name="Beyhan S."/>
            <person name="Sundermann A.J."/>
            <person name="Mounaud S."/>
            <person name="Pasculle A.W."/>
            <person name="Nierman W.C."/>
            <person name="Driscoll E."/>
            <person name="Cumbie R."/>
            <person name="Clancy C.J."/>
            <person name="Dupont C.L."/>
        </authorList>
    </citation>
    <scope>NUCLEOTIDE SEQUENCE [LARGE SCALE GENOMIC DNA]</scope>
    <source>
        <strain evidence="2 3">GL24</strain>
    </source>
</reference>
<dbReference type="Pfam" id="PF03710">
    <property type="entry name" value="GlnE"/>
    <property type="match status" value="1"/>
</dbReference>
<evidence type="ECO:0000313" key="2">
    <source>
        <dbReference type="EMBL" id="KAG1529744.1"/>
    </source>
</evidence>
<evidence type="ECO:0000313" key="3">
    <source>
        <dbReference type="Proteomes" id="UP000740926"/>
    </source>
</evidence>
<comment type="caution">
    <text evidence="2">The sequence shown here is derived from an EMBL/GenBank/DDBJ whole genome shotgun (WGS) entry which is preliminary data.</text>
</comment>
<organism evidence="2 3">
    <name type="scientific">Rhizopus delemar</name>
    <dbReference type="NCBI Taxonomy" id="936053"/>
    <lineage>
        <taxon>Eukaryota</taxon>
        <taxon>Fungi</taxon>
        <taxon>Fungi incertae sedis</taxon>
        <taxon>Mucoromycota</taxon>
        <taxon>Mucoromycotina</taxon>
        <taxon>Mucoromycetes</taxon>
        <taxon>Mucorales</taxon>
        <taxon>Mucorineae</taxon>
        <taxon>Rhizopodaceae</taxon>
        <taxon>Rhizopus</taxon>
    </lineage>
</organism>
<dbReference type="SUPFAM" id="SSF81301">
    <property type="entry name" value="Nucleotidyltransferase"/>
    <property type="match status" value="1"/>
</dbReference>
<proteinExistence type="predicted"/>
<feature type="domain" description="Glutamate-ammonia ligase adenylyltransferase repeated" evidence="1">
    <location>
        <begin position="1"/>
        <end position="34"/>
    </location>
</feature>
<accession>A0A9P6XP28</accession>
<dbReference type="AlphaFoldDB" id="A0A9P6XP28"/>
<protein>
    <recommendedName>
        <fullName evidence="1">Glutamate-ammonia ligase adenylyltransferase repeated domain-containing protein</fullName>
    </recommendedName>
</protein>
<dbReference type="GO" id="GO:0008882">
    <property type="term" value="F:[glutamate-ammonia-ligase] adenylyltransferase activity"/>
    <property type="evidence" value="ECO:0007669"/>
    <property type="project" value="InterPro"/>
</dbReference>
<evidence type="ECO:0000259" key="1">
    <source>
        <dbReference type="Pfam" id="PF03710"/>
    </source>
</evidence>
<keyword evidence="3" id="KW-1185">Reference proteome</keyword>
<dbReference type="PANTHER" id="PTHR30621">
    <property type="entry name" value="GLUTAMINE SYNTHETASE ADENYLYLTRANSFERASE"/>
    <property type="match status" value="1"/>
</dbReference>
<dbReference type="Gene3D" id="1.20.120.330">
    <property type="entry name" value="Nucleotidyltransferases domain 2"/>
    <property type="match status" value="1"/>
</dbReference>
<dbReference type="Gene3D" id="3.30.460.10">
    <property type="entry name" value="Beta Polymerase, domain 2"/>
    <property type="match status" value="1"/>
</dbReference>
<gene>
    <name evidence="2" type="ORF">G6F50_017789</name>
</gene>
<dbReference type="EMBL" id="JAANIU010014168">
    <property type="protein sequence ID" value="KAG1529744.1"/>
    <property type="molecule type" value="Genomic_DNA"/>
</dbReference>
<dbReference type="PANTHER" id="PTHR30621:SF0">
    <property type="entry name" value="BIFUNCTIONAL GLUTAMINE SYNTHETASE ADENYLYLTRANSFERASE_ADENYLYL-REMOVING ENZYME"/>
    <property type="match status" value="1"/>
</dbReference>
<sequence length="84" mass="9971">MDQYFQREGRDWERYAWLKARTVAGDIEAGEAWLQTLRPFVYRRYLDFTALDGLREMKAAITAEVARRELHEDIKRGAADPRRP</sequence>
<name>A0A9P6XP28_9FUNG</name>